<dbReference type="AlphaFoldDB" id="A0ABD2MU75"/>
<feature type="non-terminal residue" evidence="2">
    <location>
        <position position="1"/>
    </location>
</feature>
<accession>A0ABD2MU75</accession>
<dbReference type="InterPro" id="IPR032751">
    <property type="entry name" value="Fuseless"/>
</dbReference>
<name>A0ABD2MU75_9CUCU</name>
<evidence type="ECO:0000313" key="2">
    <source>
        <dbReference type="EMBL" id="KAL3269666.1"/>
    </source>
</evidence>
<dbReference type="PANTHER" id="PTHR35270">
    <property type="entry name" value="FUSELESS, ISOFORM A"/>
    <property type="match status" value="1"/>
</dbReference>
<comment type="caution">
    <text evidence="2">The sequence shown here is derived from an EMBL/GenBank/DDBJ whole genome shotgun (WGS) entry which is preliminary data.</text>
</comment>
<sequence length="93" mass="10735">RRELSCWLVYWVSLIFLILMGCSNSLLVRGVSIDAEEPGGDSMIFPCYFIRNLLAKQREEKKVEMFKRVVVDAKNEINNSNFVQSVQVKEFSA</sequence>
<proteinExistence type="predicted"/>
<keyword evidence="3" id="KW-1185">Reference proteome</keyword>
<dbReference type="EMBL" id="JABFTP020000021">
    <property type="protein sequence ID" value="KAL3269666.1"/>
    <property type="molecule type" value="Genomic_DNA"/>
</dbReference>
<evidence type="ECO:0000256" key="1">
    <source>
        <dbReference type="SAM" id="Phobius"/>
    </source>
</evidence>
<protein>
    <submittedName>
        <fullName evidence="2">Uncharacterized protein</fullName>
    </submittedName>
</protein>
<gene>
    <name evidence="2" type="ORF">HHI36_008727</name>
</gene>
<keyword evidence="1" id="KW-0472">Membrane</keyword>
<keyword evidence="1" id="KW-0812">Transmembrane</keyword>
<evidence type="ECO:0000313" key="3">
    <source>
        <dbReference type="Proteomes" id="UP001516400"/>
    </source>
</evidence>
<dbReference type="PANTHER" id="PTHR35270:SF2">
    <property type="entry name" value="FUSELESS, ISOFORM A"/>
    <property type="match status" value="1"/>
</dbReference>
<reference evidence="2 3" key="1">
    <citation type="journal article" date="2021" name="BMC Biol.">
        <title>Horizontally acquired antibacterial genes associated with adaptive radiation of ladybird beetles.</title>
        <authorList>
            <person name="Li H.S."/>
            <person name="Tang X.F."/>
            <person name="Huang Y.H."/>
            <person name="Xu Z.Y."/>
            <person name="Chen M.L."/>
            <person name="Du X.Y."/>
            <person name="Qiu B.Y."/>
            <person name="Chen P.T."/>
            <person name="Zhang W."/>
            <person name="Slipinski A."/>
            <person name="Escalona H.E."/>
            <person name="Waterhouse R.M."/>
            <person name="Zwick A."/>
            <person name="Pang H."/>
        </authorList>
    </citation>
    <scope>NUCLEOTIDE SEQUENCE [LARGE SCALE GENOMIC DNA]</scope>
    <source>
        <strain evidence="2">SYSU2018</strain>
    </source>
</reference>
<feature type="transmembrane region" description="Helical" evidence="1">
    <location>
        <begin position="7"/>
        <end position="28"/>
    </location>
</feature>
<organism evidence="2 3">
    <name type="scientific">Cryptolaemus montrouzieri</name>
    <dbReference type="NCBI Taxonomy" id="559131"/>
    <lineage>
        <taxon>Eukaryota</taxon>
        <taxon>Metazoa</taxon>
        <taxon>Ecdysozoa</taxon>
        <taxon>Arthropoda</taxon>
        <taxon>Hexapoda</taxon>
        <taxon>Insecta</taxon>
        <taxon>Pterygota</taxon>
        <taxon>Neoptera</taxon>
        <taxon>Endopterygota</taxon>
        <taxon>Coleoptera</taxon>
        <taxon>Polyphaga</taxon>
        <taxon>Cucujiformia</taxon>
        <taxon>Coccinelloidea</taxon>
        <taxon>Coccinellidae</taxon>
        <taxon>Scymninae</taxon>
        <taxon>Scymnini</taxon>
        <taxon>Cryptolaemus</taxon>
    </lineage>
</organism>
<dbReference type="Proteomes" id="UP001516400">
    <property type="component" value="Unassembled WGS sequence"/>
</dbReference>
<keyword evidence="1" id="KW-1133">Transmembrane helix</keyword>